<dbReference type="Pfam" id="PF04069">
    <property type="entry name" value="OpuAC"/>
    <property type="match status" value="1"/>
</dbReference>
<dbReference type="PROSITE" id="PS51257">
    <property type="entry name" value="PROKAR_LIPOPROTEIN"/>
    <property type="match status" value="1"/>
</dbReference>
<comment type="caution">
    <text evidence="3">The sequence shown here is derived from an EMBL/GenBank/DDBJ whole genome shotgun (WGS) entry which is preliminary data.</text>
</comment>
<dbReference type="Gene3D" id="3.10.105.10">
    <property type="entry name" value="Dipeptide-binding Protein, Domain 3"/>
    <property type="match status" value="2"/>
</dbReference>
<feature type="signal peptide" evidence="1">
    <location>
        <begin position="1"/>
        <end position="35"/>
    </location>
</feature>
<name>A0A964URF2_9ACTN</name>
<accession>A0A964URF2</accession>
<gene>
    <name evidence="3" type="ORF">GUY60_22085</name>
</gene>
<dbReference type="Proteomes" id="UP000598297">
    <property type="component" value="Unassembled WGS sequence"/>
</dbReference>
<dbReference type="AlphaFoldDB" id="A0A964URF2"/>
<dbReference type="RefSeq" id="WP_161700515.1">
    <property type="nucleotide sequence ID" value="NZ_JAAAHS010000186.1"/>
</dbReference>
<organism evidence="3 4">
    <name type="scientific">Streptomyces boluensis</name>
    <dbReference type="NCBI Taxonomy" id="1775135"/>
    <lineage>
        <taxon>Bacteria</taxon>
        <taxon>Bacillati</taxon>
        <taxon>Actinomycetota</taxon>
        <taxon>Actinomycetes</taxon>
        <taxon>Kitasatosporales</taxon>
        <taxon>Streptomycetaceae</taxon>
        <taxon>Streptomyces</taxon>
    </lineage>
</organism>
<sequence length="327" mass="36549">MNSKPAKLSKRSRRISTTLVAGAGVLGVVALSGCAAETGKTGGSDEVTITVPSWVGAQANAEVAKVILEDELDVKKVTLKTMDEPIAWDALNNGKADAILEDWDGQPEKQKLYLDQKKSVVKGGDLGVTGHIGWFIPKYYADAHPEATTVEGLNKLAKDFKSSESGDKGEFLGAAPSYTTYDEWLIKNNKLDFKIKETGNEAAQIKEIQQKYKNKKPFVTYWWDPQWLNSDVELVEVKLPEFKEGCNEPKEKTECGYAKTPLQKYFNKDFAKDGGEAAEFLKNFKWTTEQQNEVAKWIAKDKMSGEDAAKKWVKENKDVWEAWLPKK</sequence>
<dbReference type="Gene3D" id="3.40.190.100">
    <property type="entry name" value="Glycine betaine-binding periplasmic protein, domain 2"/>
    <property type="match status" value="1"/>
</dbReference>
<proteinExistence type="predicted"/>
<protein>
    <submittedName>
        <fullName evidence="3">Glycine/betaine ABC transporter substrate-binding protein</fullName>
    </submittedName>
</protein>
<dbReference type="EMBL" id="JAAAHS010000186">
    <property type="protein sequence ID" value="NBE54059.1"/>
    <property type="molecule type" value="Genomic_DNA"/>
</dbReference>
<dbReference type="SUPFAM" id="SSF53850">
    <property type="entry name" value="Periplasmic binding protein-like II"/>
    <property type="match status" value="1"/>
</dbReference>
<dbReference type="InterPro" id="IPR007210">
    <property type="entry name" value="ABC_Gly_betaine_transp_sub-bd"/>
</dbReference>
<reference evidence="3" key="1">
    <citation type="submission" date="2020-01" db="EMBL/GenBank/DDBJ databases">
        <title>Whole-genome analyses of novel actinobacteria.</title>
        <authorList>
            <person name="Sahin N."/>
        </authorList>
    </citation>
    <scope>NUCLEOTIDE SEQUENCE</scope>
    <source>
        <strain evidence="3">YC537</strain>
    </source>
</reference>
<feature type="chain" id="PRO_5036753319" evidence="1">
    <location>
        <begin position="36"/>
        <end position="327"/>
    </location>
</feature>
<feature type="domain" description="ABC-type glycine betaine transport system substrate-binding" evidence="2">
    <location>
        <begin position="46"/>
        <end position="315"/>
    </location>
</feature>
<evidence type="ECO:0000313" key="4">
    <source>
        <dbReference type="Proteomes" id="UP000598297"/>
    </source>
</evidence>
<dbReference type="GO" id="GO:0022857">
    <property type="term" value="F:transmembrane transporter activity"/>
    <property type="evidence" value="ECO:0007669"/>
    <property type="project" value="InterPro"/>
</dbReference>
<keyword evidence="1" id="KW-0732">Signal</keyword>
<dbReference type="GO" id="GO:0043190">
    <property type="term" value="C:ATP-binding cassette (ABC) transporter complex"/>
    <property type="evidence" value="ECO:0007669"/>
    <property type="project" value="InterPro"/>
</dbReference>
<dbReference type="OrthoDB" id="7805658at2"/>
<evidence type="ECO:0000256" key="1">
    <source>
        <dbReference type="SAM" id="SignalP"/>
    </source>
</evidence>
<keyword evidence="4" id="KW-1185">Reference proteome</keyword>
<evidence type="ECO:0000259" key="2">
    <source>
        <dbReference type="Pfam" id="PF04069"/>
    </source>
</evidence>
<evidence type="ECO:0000313" key="3">
    <source>
        <dbReference type="EMBL" id="NBE54059.1"/>
    </source>
</evidence>